<feature type="transmembrane region" description="Helical" evidence="1">
    <location>
        <begin position="308"/>
        <end position="328"/>
    </location>
</feature>
<keyword evidence="1" id="KW-1133">Transmembrane helix</keyword>
<evidence type="ECO:0000256" key="1">
    <source>
        <dbReference type="SAM" id="Phobius"/>
    </source>
</evidence>
<accession>A0ABS7Y914</accession>
<name>A0ABS7Y914_9BURK</name>
<gene>
    <name evidence="2" type="ORF">LE190_09560</name>
</gene>
<protein>
    <recommendedName>
        <fullName evidence="4">Glycosyltransferase RgtA/B/C/D-like domain-containing protein</fullName>
    </recommendedName>
</protein>
<dbReference type="RefSeq" id="WP_225238480.1">
    <property type="nucleotide sequence ID" value="NZ_JAHYBX010000003.1"/>
</dbReference>
<feature type="transmembrane region" description="Helical" evidence="1">
    <location>
        <begin position="394"/>
        <end position="412"/>
    </location>
</feature>
<comment type="caution">
    <text evidence="2">The sequence shown here is derived from an EMBL/GenBank/DDBJ whole genome shotgun (WGS) entry which is preliminary data.</text>
</comment>
<keyword evidence="1" id="KW-0812">Transmembrane</keyword>
<keyword evidence="1" id="KW-0472">Membrane</keyword>
<dbReference type="Proteomes" id="UP001198602">
    <property type="component" value="Unassembled WGS sequence"/>
</dbReference>
<feature type="transmembrane region" description="Helical" evidence="1">
    <location>
        <begin position="369"/>
        <end position="387"/>
    </location>
</feature>
<sequence length="647" mass="68945">MPSPAPAPASAPLYARIAFAVLCAAFALACLAKARLIGDGMEYLAMAQGFVAHGSPELRRSDVEAFKAMPPQALARARLQPGMLEPALERIERDGDIVHGFARALDGSVRAIHFWMYSLLAAPFYALVVALGQNPFMALAALNLAILALAAWRLARWFPTAGLPELSLLLLMGPMYYTVWSGPELMAGCCVLFAVLAALRRDLALTVALAGLGASQNPSIAGLIPAAAGYALLYRWRPALALAAPPASARRPLRAVLLIAAGLALAVLPYCYNQRWFGMPSIIGHYYTDPGLVRPERLFSFLFDLNQGLVFGLPALFSCAAALLLACAPERRRAWLLHLAIALLLCLGLALPTLAASNWSSGAIVVARYAYWTAMPLLAVALAGLAGCAARRRWSALAVAVLLQALAAWLVLPPRHAPTAHGRLAGWVLDHAPQRYHPDPEIFLERERGREDFTTHDQVVLHCGPEGPNKLLRFWANSEDTAGLCAPGSHLVAGGIVTLASGWRYHDAPLRCVPGAAPALRIAVGPAPSARLSLGAGWSPVTGQSVWNVGQEARLRVTPPPGRQVISLGLVGYYHAHGVRASRVVVNGIDLGTHALGQAPHALPEALGAAPVLDIVLTHTRVPRPTGGNDPRPLGFFLHGVHLEFAR</sequence>
<proteinExistence type="predicted"/>
<keyword evidence="3" id="KW-1185">Reference proteome</keyword>
<organism evidence="2 3">
    <name type="scientific">Massilia hydrophila</name>
    <dbReference type="NCBI Taxonomy" id="3044279"/>
    <lineage>
        <taxon>Bacteria</taxon>
        <taxon>Pseudomonadati</taxon>
        <taxon>Pseudomonadota</taxon>
        <taxon>Betaproteobacteria</taxon>
        <taxon>Burkholderiales</taxon>
        <taxon>Oxalobacteraceae</taxon>
        <taxon>Telluria group</taxon>
        <taxon>Massilia</taxon>
    </lineage>
</organism>
<dbReference type="EMBL" id="JAHYBX010000003">
    <property type="protein sequence ID" value="MCA1856171.1"/>
    <property type="molecule type" value="Genomic_DNA"/>
</dbReference>
<evidence type="ECO:0000313" key="3">
    <source>
        <dbReference type="Proteomes" id="UP001198602"/>
    </source>
</evidence>
<evidence type="ECO:0008006" key="4">
    <source>
        <dbReference type="Google" id="ProtNLM"/>
    </source>
</evidence>
<feature type="transmembrane region" description="Helical" evidence="1">
    <location>
        <begin position="136"/>
        <end position="155"/>
    </location>
</feature>
<feature type="transmembrane region" description="Helical" evidence="1">
    <location>
        <begin position="112"/>
        <end position="130"/>
    </location>
</feature>
<reference evidence="2 3" key="1">
    <citation type="submission" date="2021-07" db="EMBL/GenBank/DDBJ databases">
        <title>Characterization of Violacein-producing bacteria and related species.</title>
        <authorList>
            <person name="Wilson H.S."/>
            <person name="De Leon M.E."/>
        </authorList>
    </citation>
    <scope>NUCLEOTIDE SEQUENCE [LARGE SCALE GENOMIC DNA]</scope>
    <source>
        <strain evidence="2 3">HSC-2F05</strain>
    </source>
</reference>
<feature type="transmembrane region" description="Helical" evidence="1">
    <location>
        <begin position="335"/>
        <end position="357"/>
    </location>
</feature>
<feature type="transmembrane region" description="Helical" evidence="1">
    <location>
        <begin position="176"/>
        <end position="198"/>
    </location>
</feature>
<feature type="transmembrane region" description="Helical" evidence="1">
    <location>
        <begin position="218"/>
        <end position="234"/>
    </location>
</feature>
<feature type="transmembrane region" description="Helical" evidence="1">
    <location>
        <begin position="255"/>
        <end position="272"/>
    </location>
</feature>
<evidence type="ECO:0000313" key="2">
    <source>
        <dbReference type="EMBL" id="MCA1856171.1"/>
    </source>
</evidence>
<feature type="transmembrane region" description="Helical" evidence="1">
    <location>
        <begin position="13"/>
        <end position="32"/>
    </location>
</feature>